<proteinExistence type="predicted"/>
<dbReference type="AlphaFoldDB" id="A0A432Y2J9"/>
<dbReference type="Proteomes" id="UP000287330">
    <property type="component" value="Unassembled WGS sequence"/>
</dbReference>
<dbReference type="SUPFAM" id="SSF53067">
    <property type="entry name" value="Actin-like ATPase domain"/>
    <property type="match status" value="1"/>
</dbReference>
<protein>
    <submittedName>
        <fullName evidence="1">Type II secretory pathway component</fullName>
    </submittedName>
</protein>
<dbReference type="EMBL" id="PIPV01000004">
    <property type="protein sequence ID" value="RUO55189.1"/>
    <property type="molecule type" value="Genomic_DNA"/>
</dbReference>
<accession>A0A432Y2J9</accession>
<dbReference type="Gene3D" id="3.30.1490.300">
    <property type="match status" value="1"/>
</dbReference>
<dbReference type="OrthoDB" id="5296002at2"/>
<comment type="caution">
    <text evidence="1">The sequence shown here is derived from an EMBL/GenBank/DDBJ whole genome shotgun (WGS) entry which is preliminary data.</text>
</comment>
<reference evidence="2" key="1">
    <citation type="journal article" date="2018" name="Front. Microbiol.">
        <title>Genome-Based Analysis Reveals the Taxonomy and Diversity of the Family Idiomarinaceae.</title>
        <authorList>
            <person name="Liu Y."/>
            <person name="Lai Q."/>
            <person name="Shao Z."/>
        </authorList>
    </citation>
    <scope>NUCLEOTIDE SEQUENCE [LARGE SCALE GENOMIC DNA]</scope>
    <source>
        <strain evidence="2">F23</strain>
    </source>
</reference>
<dbReference type="RefSeq" id="WP_110574227.1">
    <property type="nucleotide sequence ID" value="NZ_PIPV01000004.1"/>
</dbReference>
<dbReference type="Gene3D" id="3.30.420.40">
    <property type="match status" value="2"/>
</dbReference>
<evidence type="ECO:0000313" key="1">
    <source>
        <dbReference type="EMBL" id="RUO55189.1"/>
    </source>
</evidence>
<keyword evidence="2" id="KW-1185">Reference proteome</keyword>
<organism evidence="1 2">
    <name type="scientific">Idiomarina fontislapidosi</name>
    <dbReference type="NCBI Taxonomy" id="263723"/>
    <lineage>
        <taxon>Bacteria</taxon>
        <taxon>Pseudomonadati</taxon>
        <taxon>Pseudomonadota</taxon>
        <taxon>Gammaproteobacteria</taxon>
        <taxon>Alteromonadales</taxon>
        <taxon>Idiomarinaceae</taxon>
        <taxon>Idiomarina</taxon>
    </lineage>
</organism>
<evidence type="ECO:0000313" key="2">
    <source>
        <dbReference type="Proteomes" id="UP000287330"/>
    </source>
</evidence>
<dbReference type="InterPro" id="IPR043129">
    <property type="entry name" value="ATPase_NBD"/>
</dbReference>
<gene>
    <name evidence="1" type="ORF">CWE25_07370</name>
</gene>
<sequence length="310" mass="34819">MRFLFGKKTASSYQLVFSLSATELRLLVLKNKPNQAPELIVNDVERVKNNNIHQALSTFNERYKKLSLEHAPVIFVLQPSHYQSTAVDRPDLPAEDIAASLRFQLDDFSDMSPDEMVTDYYELPLQASGQDKITAVVAAKSLLSNIIDALAAQSWELTHITVSEVVLKNLFQSQDKACFVLFGLSSTRYVAQIYRAGELVFTRELRGVRDLSNYSAEEIKLGALEPLATEIQRSMDYYEGQLRQAGLRKLILAVAGPQREAMVESLQELLAIEVELYDYPEWMSELCEGDFSDLEALAASVKPSEETAPQ</sequence>
<name>A0A432Y2J9_9GAMM</name>